<feature type="transmembrane region" description="Helical" evidence="1">
    <location>
        <begin position="60"/>
        <end position="79"/>
    </location>
</feature>
<keyword evidence="4" id="KW-1185">Reference proteome</keyword>
<comment type="subcellular location">
    <subcellularLocation>
        <location evidence="1">Membrane</location>
        <topology evidence="1">Multi-pass membrane protein</topology>
    </subcellularLocation>
</comment>
<keyword evidence="1" id="KW-0547">Nucleotide-binding</keyword>
<proteinExistence type="inferred from homology"/>
<accession>A0A811USC4</accession>
<feature type="domain" description="P5B-type ATPase N-terminal" evidence="2">
    <location>
        <begin position="42"/>
        <end position="120"/>
    </location>
</feature>
<protein>
    <recommendedName>
        <fullName evidence="1">Cation-transporting ATPase</fullName>
        <ecNumber evidence="1">7.2.2.-</ecNumber>
    </recommendedName>
</protein>
<sequence length="125" mass="14735">MFGNINHNTGTHHTYFLDLRTSKLVIFGFNRKPSVGLLNVGEDDEMQITGYKHSRLRSMLCWFCICFTAGLLRLILHWWRHWYLIATHVKCPLEMADKVLIQEHYEGKHNIYYVKAIQEINASLI</sequence>
<dbReference type="Pfam" id="PF12409">
    <property type="entry name" value="P5-ATPase"/>
    <property type="match status" value="1"/>
</dbReference>
<evidence type="ECO:0000313" key="3">
    <source>
        <dbReference type="EMBL" id="CAD7002059.1"/>
    </source>
</evidence>
<evidence type="ECO:0000256" key="1">
    <source>
        <dbReference type="RuleBase" id="RU362082"/>
    </source>
</evidence>
<evidence type="ECO:0000313" key="4">
    <source>
        <dbReference type="Proteomes" id="UP000606786"/>
    </source>
</evidence>
<name>A0A811USC4_CERCA</name>
<feature type="non-terminal residue" evidence="3">
    <location>
        <position position="125"/>
    </location>
</feature>
<dbReference type="GO" id="GO:0046872">
    <property type="term" value="F:metal ion binding"/>
    <property type="evidence" value="ECO:0007669"/>
    <property type="project" value="UniProtKB-UniRule"/>
</dbReference>
<organism evidence="3 4">
    <name type="scientific">Ceratitis capitata</name>
    <name type="common">Mediterranean fruit fly</name>
    <name type="synonym">Tephritis capitata</name>
    <dbReference type="NCBI Taxonomy" id="7213"/>
    <lineage>
        <taxon>Eukaryota</taxon>
        <taxon>Metazoa</taxon>
        <taxon>Ecdysozoa</taxon>
        <taxon>Arthropoda</taxon>
        <taxon>Hexapoda</taxon>
        <taxon>Insecta</taxon>
        <taxon>Pterygota</taxon>
        <taxon>Neoptera</taxon>
        <taxon>Endopterygota</taxon>
        <taxon>Diptera</taxon>
        <taxon>Brachycera</taxon>
        <taxon>Muscomorpha</taxon>
        <taxon>Tephritoidea</taxon>
        <taxon>Tephritidae</taxon>
        <taxon>Ceratitis</taxon>
        <taxon>Ceratitis</taxon>
    </lineage>
</organism>
<dbReference type="AlphaFoldDB" id="A0A811USC4"/>
<comment type="caution">
    <text evidence="1">Lacks conserved residue(s) required for the propagation of feature annotation.</text>
</comment>
<keyword evidence="1" id="KW-0460">Magnesium</keyword>
<dbReference type="EMBL" id="CAJHJT010000023">
    <property type="protein sequence ID" value="CAD7002059.1"/>
    <property type="molecule type" value="Genomic_DNA"/>
</dbReference>
<dbReference type="OrthoDB" id="48943at2759"/>
<keyword evidence="1" id="KW-0067">ATP-binding</keyword>
<gene>
    <name evidence="3" type="ORF">CCAP1982_LOCUS10547</name>
</gene>
<dbReference type="GO" id="GO:0016020">
    <property type="term" value="C:membrane"/>
    <property type="evidence" value="ECO:0007669"/>
    <property type="project" value="UniProtKB-SubCell"/>
</dbReference>
<comment type="similarity">
    <text evidence="1">Belongs to the cation transport ATPase (P-type) (TC 3.A.3) family. Type V subfamily.</text>
</comment>
<keyword evidence="1" id="KW-0479">Metal-binding</keyword>
<comment type="caution">
    <text evidence="3">The sequence shown here is derived from an EMBL/GenBank/DDBJ whole genome shotgun (WGS) entry which is preliminary data.</text>
</comment>
<evidence type="ECO:0000259" key="2">
    <source>
        <dbReference type="Pfam" id="PF12409"/>
    </source>
</evidence>
<comment type="catalytic activity">
    <reaction evidence="1">
        <text>ATP + H2O = ADP + phosphate + H(+)</text>
        <dbReference type="Rhea" id="RHEA:13065"/>
        <dbReference type="ChEBI" id="CHEBI:15377"/>
        <dbReference type="ChEBI" id="CHEBI:15378"/>
        <dbReference type="ChEBI" id="CHEBI:30616"/>
        <dbReference type="ChEBI" id="CHEBI:43474"/>
        <dbReference type="ChEBI" id="CHEBI:456216"/>
    </reaction>
</comment>
<reference evidence="3" key="1">
    <citation type="submission" date="2020-11" db="EMBL/GenBank/DDBJ databases">
        <authorList>
            <person name="Whitehead M."/>
        </authorList>
    </citation>
    <scope>NUCLEOTIDE SEQUENCE</scope>
    <source>
        <strain evidence="3">EGII</strain>
    </source>
</reference>
<dbReference type="GO" id="GO:0005524">
    <property type="term" value="F:ATP binding"/>
    <property type="evidence" value="ECO:0007669"/>
    <property type="project" value="UniProtKB-UniRule"/>
</dbReference>
<keyword evidence="1" id="KW-1278">Translocase</keyword>
<keyword evidence="1" id="KW-0812">Transmembrane</keyword>
<dbReference type="GO" id="GO:0019829">
    <property type="term" value="F:ATPase-coupled monoatomic cation transmembrane transporter activity"/>
    <property type="evidence" value="ECO:0007669"/>
    <property type="project" value="UniProtKB-UniRule"/>
</dbReference>
<keyword evidence="1" id="KW-0472">Membrane</keyword>
<dbReference type="EC" id="7.2.2.-" evidence="1"/>
<dbReference type="InterPro" id="IPR047819">
    <property type="entry name" value="P5A-ATPase_N"/>
</dbReference>
<keyword evidence="1" id="KW-1133">Transmembrane helix</keyword>
<dbReference type="Proteomes" id="UP000606786">
    <property type="component" value="Unassembled WGS sequence"/>
</dbReference>